<dbReference type="Proteomes" id="UP000214566">
    <property type="component" value="Unassembled WGS sequence"/>
</dbReference>
<dbReference type="OrthoDB" id="8928897at2"/>
<evidence type="ECO:0000256" key="1">
    <source>
        <dbReference type="SAM" id="SignalP"/>
    </source>
</evidence>
<feature type="signal peptide" evidence="1">
    <location>
        <begin position="1"/>
        <end position="23"/>
    </location>
</feature>
<sequence>MQRKSVTSLLGCLLACLAAPCMAQTDLPAAAPAATPAAAPTPTPSSTPVSISTYASYQSLSAGYGQWSETGVFGTYETGANVLQGQLSAMRRFGEPGKYAGFGDTLTINPDWYASLSVGAGDGAFYLPRYRVDAFINRKLLAQKNLVATLGLSYYVAPDGHTDSSVGLGAIYYYSTLPLVLQGEVRFNNSNPGGVNTRQQFVAATWGYDKQTQIIGRYAWGMEGYQTIGAGVQLVDFYSTDASLAVRHWLGSNWGVSAMLERYRNPYYVRQGVTLGLFWQL</sequence>
<protein>
    <submittedName>
        <fullName evidence="3">Putative lipoprotein</fullName>
    </submittedName>
</protein>
<name>A0A238D3L1_THIDL</name>
<proteinExistence type="predicted"/>
<dbReference type="EMBL" id="FLMQ01000055">
    <property type="protein sequence ID" value="SBP87764.1"/>
    <property type="molecule type" value="Genomic_DNA"/>
</dbReference>
<dbReference type="AlphaFoldDB" id="A0A238D3L1"/>
<dbReference type="Pfam" id="PF19413">
    <property type="entry name" value="YaiO"/>
    <property type="match status" value="1"/>
</dbReference>
<gene>
    <name evidence="3" type="ORF">THIARS_60477</name>
</gene>
<keyword evidence="1" id="KW-0732">Signal</keyword>
<evidence type="ECO:0000313" key="3">
    <source>
        <dbReference type="EMBL" id="SBP87764.1"/>
    </source>
</evidence>
<keyword evidence="4" id="KW-1185">Reference proteome</keyword>
<evidence type="ECO:0000313" key="4">
    <source>
        <dbReference type="Proteomes" id="UP000214566"/>
    </source>
</evidence>
<evidence type="ECO:0000259" key="2">
    <source>
        <dbReference type="Pfam" id="PF19413"/>
    </source>
</evidence>
<feature type="domain" description="YaiO beta-barrel" evidence="2">
    <location>
        <begin position="50"/>
        <end position="226"/>
    </location>
</feature>
<dbReference type="NCBIfam" id="TIGR04390">
    <property type="entry name" value="OMP_YaiO_dom"/>
    <property type="match status" value="1"/>
</dbReference>
<keyword evidence="3" id="KW-0449">Lipoprotein</keyword>
<organism evidence="3 4">
    <name type="scientific">Thiomonas delicata</name>
    <name type="common">Thiomonas cuprina</name>
    <dbReference type="NCBI Taxonomy" id="364030"/>
    <lineage>
        <taxon>Bacteria</taxon>
        <taxon>Pseudomonadati</taxon>
        <taxon>Pseudomonadota</taxon>
        <taxon>Betaproteobacteria</taxon>
        <taxon>Burkholderiales</taxon>
        <taxon>Thiomonas</taxon>
    </lineage>
</organism>
<reference evidence="3 4" key="1">
    <citation type="submission" date="2016-06" db="EMBL/GenBank/DDBJ databases">
        <authorList>
            <person name="Kjaerup R.B."/>
            <person name="Dalgaard T.S."/>
            <person name="Juul-Madsen H.R."/>
        </authorList>
    </citation>
    <scope>NUCLEOTIDE SEQUENCE [LARGE SCALE GENOMIC DNA]</scope>
    <source>
        <strain evidence="3 4">DSM 16361</strain>
    </source>
</reference>
<accession>A0A238D3L1</accession>
<dbReference type="InterPro" id="IPR030887">
    <property type="entry name" value="Beta-barrel_YaiO"/>
</dbReference>
<feature type="chain" id="PRO_5012556885" evidence="1">
    <location>
        <begin position="24"/>
        <end position="281"/>
    </location>
</feature>